<dbReference type="RefSeq" id="WP_039170828.1">
    <property type="nucleotide sequence ID" value="NZ_CP007457.1"/>
</dbReference>
<dbReference type="Proteomes" id="UP000030636">
    <property type="component" value="Chromosome"/>
</dbReference>
<evidence type="ECO:0000313" key="1">
    <source>
        <dbReference type="EMBL" id="AIZ16984.1"/>
    </source>
</evidence>
<organism evidence="1 2">
    <name type="scientific">Bifidobacterium pseudolongum PV8-2</name>
    <dbReference type="NCBI Taxonomy" id="1447715"/>
    <lineage>
        <taxon>Bacteria</taxon>
        <taxon>Bacillati</taxon>
        <taxon>Actinomycetota</taxon>
        <taxon>Actinomycetes</taxon>
        <taxon>Bifidobacteriales</taxon>
        <taxon>Bifidobacteriaceae</taxon>
        <taxon>Bifidobacterium</taxon>
    </lineage>
</organism>
<name>A0A0A7IDX0_9BIFI</name>
<dbReference type="STRING" id="1447715.AH67_00545"/>
<proteinExistence type="predicted"/>
<gene>
    <name evidence="1" type="ORF">AH67_00545</name>
</gene>
<protein>
    <submittedName>
        <fullName evidence="1">Uncharacterized protein</fullName>
    </submittedName>
</protein>
<sequence>MNNPEVYKKATTRAVQRIRHLWWQDGPAAGKALCGTRAHEYEPAPSRFLAGDFKPDVVEVPCPICRAMAIVYEAEKQLSNNNTDKKEGAR</sequence>
<evidence type="ECO:0000313" key="2">
    <source>
        <dbReference type="Proteomes" id="UP000030636"/>
    </source>
</evidence>
<keyword evidence="2" id="KW-1185">Reference proteome</keyword>
<dbReference type="HOGENOM" id="CLU_2462865_0_0_11"/>
<dbReference type="KEGG" id="bpsp:AH67_00545"/>
<reference evidence="1 2" key="1">
    <citation type="journal article" date="2015" name="Genome Announc.">
        <title>Bifidobacterium pseudolongum Strain PV8-2, Isolated from a Stool Sample of an Anemic Kenyan Infant.</title>
        <authorList>
            <person name="Vazquez-Gutierrez P."/>
            <person name="Lacroix C."/>
            <person name="Chassard C."/>
            <person name="Klumpp J."/>
            <person name="Stevens M.J."/>
            <person name="Jans C."/>
        </authorList>
    </citation>
    <scope>NUCLEOTIDE SEQUENCE [LARGE SCALE GENOMIC DNA]</scope>
    <source>
        <strain evidence="1 2">PV8-2</strain>
    </source>
</reference>
<dbReference type="AlphaFoldDB" id="A0A0A7IDX0"/>
<dbReference type="EMBL" id="CP007457">
    <property type="protein sequence ID" value="AIZ16984.1"/>
    <property type="molecule type" value="Genomic_DNA"/>
</dbReference>
<accession>A0A0A7IDX0</accession>